<feature type="compositionally biased region" description="Low complexity" evidence="9">
    <location>
        <begin position="2036"/>
        <end position="2047"/>
    </location>
</feature>
<feature type="region of interest" description="Disordered" evidence="9">
    <location>
        <begin position="78"/>
        <end position="166"/>
    </location>
</feature>
<evidence type="ECO:0000256" key="6">
    <source>
        <dbReference type="ARBA" id="ARBA00023242"/>
    </source>
</evidence>
<dbReference type="SUPFAM" id="SSF55486">
    <property type="entry name" value="Metalloproteases ('zincins'), catalytic domain"/>
    <property type="match status" value="1"/>
</dbReference>
<sequence length="2075" mass="234475">MASVTRSSQRAEVPHQHHSHHHLPSPAGVFAHAQGGGGAPGGGRNKRPLDAHDRDFDVIKPKRTRITVEILAKGSHGLRDADFDNNRTPPTTRKPAATPTVATATTPNSPPTTTDNATSKPKEEHTLTKHQSKVSNGIKHELDRLQPQPSDTNTKEQGRKLRSQEATRFKSELSAYFPEYDEVIGNETKKQQLFNIDTPIVIVDSNPRRAVADTQRAISQLPHPATEYPVRGYGDALFHNVFDCQRVDLEFFQPKNKTVEDPLPDKLFQPIHRRAERTERTIRNAEKGRAQHEKDQIIRLLEGLQGHDWLRVMGVSGVTETKKKTFEPARNHFIKGCQAILAKFRNWVLEEKRRKMEKDKARAEKAEEDSSDNDEGGSGDEALHGEISDSASPAKQLHDEAMARSKPSKGSKNRKATPQPAAAKAPPRPAKAPPAPKPPEPPKEFKSFFSKRYERESALHRHRRTGRKVMAWGLPIPDIPEVDFDLPEEYRDEDTLKVRARKKRRDRRRSKHELKAFRAFRPSFPQPCPPSVKMATLAMPQEPAPVNHSLLDANDASTFVDDEPVLDFFVLKQEVNLEINFRDKRIDGTTDIFIATFNDKIEDVSLDAADCDIDTDNIYVSELKENNGDIVETLKRKTDATYNDPYGKLSYPASWSLRADHHDIRRKRAQSIFRSRKTDVPAENRAFEGCTPVYRSLKVNLRRKAEDRPRLIIRKSMSGLDGAEKNNRQYKITIPFTNKNPRDGVQFVGVDPLDSRFTHMYTRSSIHPGTASCIFPCVDDHGSRCDWRISIKYPRTLGDALQQALATQQNGNNPDKVQIDGHERIHNLAEEDKLREMSVVCSGFLMEEIVDPDDDHKKIMTFEPEKKVSVQKLGFAVGPFEHIDLSSEFRTEEDEVKLGMNALKVHAYCLPGRADWVRNTAAATTMGADFFTYTFARYPFGNFKLCFLDDMIEDTVSLYSMAFISNRLLFPEDIIDTEIDVTRKIVQTLAYQWIGINMIPNTRNDLWLIVGIAHFMTDLFMKKLCGNNEYRFRMKSLSDKLVQVDVDRPSLYDLGAYLHLGEFEMDFMTLKAPVIFFILDKRLIKASGGHGLTRILSKMLTKVQIEASDKATIMETEKFRATCEKGAKYRLESFWSQWVYGSGCPRFDVKAKFNKKRLCVELTLNQIQYQTAKRPPLERDDFLRVVKERRSGVTAGEVQPLFTGPMTVRIHEADGTPYEHILEIREDATRSTKFEIPYNTKYKRLKRTRRMKEKQNVGASMDAENLDDALLYCLGDVLQTPDEQAQWELIDWDPETERKMDQESYEWIRVDADFEWSCDMKRTLEPYMYVSQLQQDRDVVAQQDAMLYLTQGPLHPIASGFLTRTLVDRRYFHGIRTMAAEALPRQANIKDLSMLGLRQLMKAFSEMFCHKGTNQPKPNDFSDKKQYNVQCAIIKAIAQVRDAHTYKCPLEARQFILDQLLFNNNEDNPYSDHFYIATLVEALATSLIPSKQDDWFAMQNKIPNEEEKQFLERAIEQIERVLRRDEWTHSYQNVWTIAGLSAKQRLMKAEVIPKKYSDFGQYLLDGTRDLIRIKAFEALIDLGAMLDPTVFSFLTYSLITDRSPYVRNKLIEAASSGLAAIAFGEHSKAAKNEPPPEDEEGDLLLVQDSAQEIEARKEMFARKENLDAALKALRREMDETYGGDERHYSIAMRKALDHPNLGRGEMESMLDLAAMMFEEAGDWVITIPLPKGWSVERDRLPSQLPNRLMMRFKSYYRTKPKAPAIQAPPPPPAAPSLPSVPTLPTPSAEPKRPAPLHKTSSIKINTHKAAIPQRPSVPPQRPSAPPQRPSAPPPQRPSAPAQRPSAPPPSISSPKPSQPKGERDTIVASPVLSRQPSVSSSSGSKPSWPPEPSSASNIKRPRPDKDEHHTPAPKRPKVEKPFGTDSGVPKKTRRMVTLRVRPSRLSSILKKPSKSGMNGRAPLPSGSSRDGLPSASSKSDSITAKPARKPLPSGDVVRRPLPGGSAPSPQPPPERKSSHGIAAPERKISLNTHSNSTPKPKSASPATSTPPPGEPPVQRRKIKIIRKSNPAPAAP</sequence>
<feature type="region of interest" description="Disordered" evidence="9">
    <location>
        <begin position="1"/>
        <end position="58"/>
    </location>
</feature>
<feature type="domain" description="Something about silencing protein 4" evidence="10">
    <location>
        <begin position="261"/>
        <end position="356"/>
    </location>
</feature>
<organism evidence="13 14">
    <name type="scientific">Fusarium avenaceum</name>
    <dbReference type="NCBI Taxonomy" id="40199"/>
    <lineage>
        <taxon>Eukaryota</taxon>
        <taxon>Fungi</taxon>
        <taxon>Dikarya</taxon>
        <taxon>Ascomycota</taxon>
        <taxon>Pezizomycotina</taxon>
        <taxon>Sordariomycetes</taxon>
        <taxon>Hypocreomycetidae</taxon>
        <taxon>Hypocreales</taxon>
        <taxon>Nectriaceae</taxon>
        <taxon>Fusarium</taxon>
        <taxon>Fusarium tricinctum species complex</taxon>
    </lineage>
</organism>
<evidence type="ECO:0000256" key="4">
    <source>
        <dbReference type="ARBA" id="ARBA00023015"/>
    </source>
</evidence>
<dbReference type="Pfam" id="PF25577">
    <property type="entry name" value="TPR_TAF2_C"/>
    <property type="match status" value="1"/>
</dbReference>
<evidence type="ECO:0000259" key="10">
    <source>
        <dbReference type="Pfam" id="PF15460"/>
    </source>
</evidence>
<feature type="compositionally biased region" description="Polar residues" evidence="9">
    <location>
        <begin position="1"/>
        <end position="10"/>
    </location>
</feature>
<evidence type="ECO:0000256" key="7">
    <source>
        <dbReference type="ARBA" id="ARBA00025346"/>
    </source>
</evidence>
<feature type="region of interest" description="Disordered" evidence="9">
    <location>
        <begin position="1760"/>
        <end position="2075"/>
    </location>
</feature>
<dbReference type="PANTHER" id="PTHR15137:SF9">
    <property type="entry name" value="TRANSCRIPTION INITIATION FACTOR TFIID SUBUNIT 2"/>
    <property type="match status" value="1"/>
</dbReference>
<reference evidence="13" key="1">
    <citation type="submission" date="2021-04" db="EMBL/GenBank/DDBJ databases">
        <title>Draft genome of Fusarium avenaceum strain F156N33, isolated from an atmospheric sample in Virginia.</title>
        <authorList>
            <person name="Yang S."/>
            <person name="Vinatzer B.A."/>
            <person name="Coleman J."/>
        </authorList>
    </citation>
    <scope>NUCLEOTIDE SEQUENCE</scope>
    <source>
        <strain evidence="13">F156N33</strain>
    </source>
</reference>
<evidence type="ECO:0000313" key="14">
    <source>
        <dbReference type="Proteomes" id="UP000782241"/>
    </source>
</evidence>
<feature type="compositionally biased region" description="Acidic residues" evidence="9">
    <location>
        <begin position="366"/>
        <end position="378"/>
    </location>
</feature>
<evidence type="ECO:0000256" key="3">
    <source>
        <dbReference type="ARBA" id="ARBA00017363"/>
    </source>
</evidence>
<dbReference type="InterPro" id="IPR042097">
    <property type="entry name" value="Aminopeptidase_N-like_N_sf"/>
</dbReference>
<dbReference type="InterPro" id="IPR029184">
    <property type="entry name" value="Sas4_dom"/>
</dbReference>
<dbReference type="Gene3D" id="1.10.390.10">
    <property type="entry name" value="Neutral Protease Domain 2"/>
    <property type="match status" value="1"/>
</dbReference>
<dbReference type="SUPFAM" id="SSF63737">
    <property type="entry name" value="Leukotriene A4 hydrolase N-terminal domain"/>
    <property type="match status" value="1"/>
</dbReference>
<feature type="compositionally biased region" description="Basic residues" evidence="9">
    <location>
        <begin position="406"/>
        <end position="415"/>
    </location>
</feature>
<comment type="function">
    <text evidence="7">Functions as a component of the DNA-binding general transcription factor complex TFIID. Binding of TFIID to a promoter (with or without TATA element) is the initial step in pre-initiation complex (PIC) formation. TFIID plays a key role in the regulation of gene expression by RNA polymerase II through different activities such as transcription activator interaction, core promoter recognition and selectivity, TFIIA and TFIIB interaction, chromatin modification (histone acetylation by TAF1), facilitation of DNA opening and initiation of transcription.</text>
</comment>
<feature type="compositionally biased region" description="Basic and acidic residues" evidence="9">
    <location>
        <begin position="47"/>
        <end position="58"/>
    </location>
</feature>
<comment type="subcellular location">
    <subcellularLocation>
        <location evidence="1">Nucleus</location>
    </subcellularLocation>
</comment>
<dbReference type="FunFam" id="1.10.390.10:FF:000011">
    <property type="entry name" value="Transcription initiation factor TFIID subunit"/>
    <property type="match status" value="1"/>
</dbReference>
<dbReference type="GO" id="GO:0006367">
    <property type="term" value="P:transcription initiation at RNA polymerase II promoter"/>
    <property type="evidence" value="ECO:0007669"/>
    <property type="project" value="TreeGrafter"/>
</dbReference>
<dbReference type="Proteomes" id="UP000782241">
    <property type="component" value="Unassembled WGS sequence"/>
</dbReference>
<feature type="compositionally biased region" description="Basic and acidic residues" evidence="9">
    <location>
        <begin position="153"/>
        <end position="166"/>
    </location>
</feature>
<dbReference type="GO" id="GO:0005669">
    <property type="term" value="C:transcription factor TFIID complex"/>
    <property type="evidence" value="ECO:0007669"/>
    <property type="project" value="InterPro"/>
</dbReference>
<accession>A0A9P7HE69</accession>
<keyword evidence="6" id="KW-0539">Nucleus</keyword>
<evidence type="ECO:0000256" key="1">
    <source>
        <dbReference type="ARBA" id="ARBA00004123"/>
    </source>
</evidence>
<dbReference type="GO" id="GO:0003682">
    <property type="term" value="F:chromatin binding"/>
    <property type="evidence" value="ECO:0007669"/>
    <property type="project" value="TreeGrafter"/>
</dbReference>
<feature type="domain" description="Transcription initiation factor TFIID subunit 2 Ig-like" evidence="11">
    <location>
        <begin position="1142"/>
        <end position="1321"/>
    </location>
</feature>
<feature type="compositionally biased region" description="Low complexity" evidence="9">
    <location>
        <begin position="1869"/>
        <end position="1886"/>
    </location>
</feature>
<dbReference type="InterPro" id="IPR027268">
    <property type="entry name" value="Peptidase_M4/M1_CTD_sf"/>
</dbReference>
<feature type="domain" description="Transcription initiation factor TFIID subunit 2 TPR repeats" evidence="12">
    <location>
        <begin position="1327"/>
        <end position="1612"/>
    </location>
</feature>
<protein>
    <recommendedName>
        <fullName evidence="3">Transcription initiation factor TFIID subunit 2</fullName>
    </recommendedName>
    <alternativeName>
        <fullName evidence="8">TBP-associated factor 2</fullName>
    </alternativeName>
</protein>
<keyword evidence="14" id="KW-1185">Reference proteome</keyword>
<feature type="region of interest" description="Disordered" evidence="9">
    <location>
        <begin position="357"/>
        <end position="445"/>
    </location>
</feature>
<dbReference type="CDD" id="cd09839">
    <property type="entry name" value="M1_like_TAF2"/>
    <property type="match status" value="1"/>
</dbReference>
<dbReference type="PANTHER" id="PTHR15137">
    <property type="entry name" value="TRANSCRIPTION INITIATION FACTOR TFIID"/>
    <property type="match status" value="1"/>
</dbReference>
<evidence type="ECO:0000313" key="13">
    <source>
        <dbReference type="EMBL" id="KAG5663292.1"/>
    </source>
</evidence>
<evidence type="ECO:0000259" key="11">
    <source>
        <dbReference type="Pfam" id="PF25316"/>
    </source>
</evidence>
<keyword evidence="5" id="KW-0804">Transcription</keyword>
<feature type="compositionally biased region" description="Low complexity" evidence="9">
    <location>
        <begin position="1776"/>
        <end position="1788"/>
    </location>
</feature>
<evidence type="ECO:0000256" key="5">
    <source>
        <dbReference type="ARBA" id="ARBA00023163"/>
    </source>
</evidence>
<dbReference type="InterPro" id="IPR057345">
    <property type="entry name" value="Ig-like_TAF2"/>
</dbReference>
<dbReference type="GO" id="GO:0016251">
    <property type="term" value="F:RNA polymerase II general transcription initiation factor activity"/>
    <property type="evidence" value="ECO:0007669"/>
    <property type="project" value="TreeGrafter"/>
</dbReference>
<proteinExistence type="inferred from homology"/>
<evidence type="ECO:0000256" key="8">
    <source>
        <dbReference type="ARBA" id="ARBA00076306"/>
    </source>
</evidence>
<evidence type="ECO:0000256" key="9">
    <source>
        <dbReference type="SAM" id="MobiDB-lite"/>
    </source>
</evidence>
<feature type="compositionally biased region" description="Low complexity" evidence="9">
    <location>
        <begin position="416"/>
        <end position="425"/>
    </location>
</feature>
<evidence type="ECO:0000256" key="2">
    <source>
        <dbReference type="ARBA" id="ARBA00010937"/>
    </source>
</evidence>
<dbReference type="InterPro" id="IPR037813">
    <property type="entry name" value="TAF2"/>
</dbReference>
<comment type="similarity">
    <text evidence="2">Belongs to the TAF2 family.</text>
</comment>
<feature type="compositionally biased region" description="Pro residues" evidence="9">
    <location>
        <begin position="1815"/>
        <end position="1837"/>
    </location>
</feature>
<evidence type="ECO:0000259" key="12">
    <source>
        <dbReference type="Pfam" id="PF25577"/>
    </source>
</evidence>
<feature type="compositionally biased region" description="Basic and acidic residues" evidence="9">
    <location>
        <begin position="1901"/>
        <end position="1922"/>
    </location>
</feature>
<keyword evidence="4" id="KW-0805">Transcription regulation</keyword>
<feature type="compositionally biased region" description="Gly residues" evidence="9">
    <location>
        <begin position="34"/>
        <end position="43"/>
    </location>
</feature>
<dbReference type="InterPro" id="IPR057991">
    <property type="entry name" value="TPR_TAF2_C"/>
</dbReference>
<comment type="caution">
    <text evidence="13">The sequence shown here is derived from an EMBL/GenBank/DDBJ whole genome shotgun (WGS) entry which is preliminary data.</text>
</comment>
<name>A0A9P7HE69_9HYPO</name>
<feature type="compositionally biased region" description="Pro residues" evidence="9">
    <location>
        <begin position="1766"/>
        <end position="1775"/>
    </location>
</feature>
<gene>
    <name evidence="13" type="ORF">KAF25_001228</name>
</gene>
<feature type="compositionally biased region" description="Pro residues" evidence="9">
    <location>
        <begin position="426"/>
        <end position="439"/>
    </location>
</feature>
<dbReference type="Pfam" id="PF25316">
    <property type="entry name" value="TAF2_3rd"/>
    <property type="match status" value="1"/>
</dbReference>
<dbReference type="EMBL" id="JAGPUO010000004">
    <property type="protein sequence ID" value="KAG5663292.1"/>
    <property type="molecule type" value="Genomic_DNA"/>
</dbReference>
<dbReference type="GO" id="GO:0000976">
    <property type="term" value="F:transcription cis-regulatory region binding"/>
    <property type="evidence" value="ECO:0007669"/>
    <property type="project" value="TreeGrafter"/>
</dbReference>
<dbReference type="Pfam" id="PF15460">
    <property type="entry name" value="SAS4"/>
    <property type="match status" value="1"/>
</dbReference>
<feature type="compositionally biased region" description="Low complexity" evidence="9">
    <location>
        <begin position="86"/>
        <end position="118"/>
    </location>
</feature>
<dbReference type="Gene3D" id="2.60.40.1730">
    <property type="entry name" value="tricorn interacting facor f3 domain"/>
    <property type="match status" value="1"/>
</dbReference>